<dbReference type="PANTHER" id="PTHR43669">
    <property type="entry name" value="5-KETO-D-GLUCONATE 5-REDUCTASE"/>
    <property type="match status" value="1"/>
</dbReference>
<keyword evidence="2" id="KW-0560">Oxidoreductase</keyword>
<protein>
    <recommendedName>
        <fullName evidence="5">SDR family NAD(P)-dependent oxidoreductase</fullName>
    </recommendedName>
</protein>
<dbReference type="GO" id="GO:0016491">
    <property type="term" value="F:oxidoreductase activity"/>
    <property type="evidence" value="ECO:0007669"/>
    <property type="project" value="UniProtKB-KW"/>
</dbReference>
<evidence type="ECO:0000256" key="2">
    <source>
        <dbReference type="ARBA" id="ARBA00023002"/>
    </source>
</evidence>
<dbReference type="Gene3D" id="3.40.50.720">
    <property type="entry name" value="NAD(P)-binding Rossmann-like Domain"/>
    <property type="match status" value="1"/>
</dbReference>
<gene>
    <name evidence="3" type="ORF">DEJ48_18875</name>
</gene>
<evidence type="ECO:0008006" key="5">
    <source>
        <dbReference type="Google" id="ProtNLM"/>
    </source>
</evidence>
<evidence type="ECO:0000313" key="4">
    <source>
        <dbReference type="Proteomes" id="UP000322927"/>
    </source>
</evidence>
<dbReference type="SUPFAM" id="SSF51735">
    <property type="entry name" value="NAD(P)-binding Rossmann-fold domains"/>
    <property type="match status" value="1"/>
</dbReference>
<dbReference type="RefSeq" id="WP_150217325.1">
    <property type="nucleotide sequence ID" value="NZ_CP029192.1"/>
</dbReference>
<evidence type="ECO:0000313" key="3">
    <source>
        <dbReference type="EMBL" id="QES35203.1"/>
    </source>
</evidence>
<name>A0A5P2BYA1_STRVZ</name>
<dbReference type="PANTHER" id="PTHR43669:SF3">
    <property type="entry name" value="ALCOHOL DEHYDROGENASE, PUTATIVE (AFU_ORTHOLOGUE AFUA_3G03445)-RELATED"/>
    <property type="match status" value="1"/>
</dbReference>
<dbReference type="InterPro" id="IPR036291">
    <property type="entry name" value="NAD(P)-bd_dom_sf"/>
</dbReference>
<accession>A0A5P2BYA1</accession>
<reference evidence="3 4" key="1">
    <citation type="submission" date="2018-05" db="EMBL/GenBank/DDBJ databases">
        <title>Streptomyces venezuelae.</title>
        <authorList>
            <person name="Kim W."/>
            <person name="Lee N."/>
            <person name="Cho B.-K."/>
        </authorList>
    </citation>
    <scope>NUCLEOTIDE SEQUENCE [LARGE SCALE GENOMIC DNA]</scope>
    <source>
        <strain evidence="3 4">ATCC 14584</strain>
    </source>
</reference>
<dbReference type="Proteomes" id="UP000322927">
    <property type="component" value="Chromosome"/>
</dbReference>
<proteinExistence type="inferred from homology"/>
<comment type="similarity">
    <text evidence="1">Belongs to the short-chain dehydrogenases/reductases (SDR) family.</text>
</comment>
<dbReference type="Pfam" id="PF00106">
    <property type="entry name" value="adh_short"/>
    <property type="match status" value="1"/>
</dbReference>
<organism evidence="3 4">
    <name type="scientific">Streptomyces venezuelae</name>
    <dbReference type="NCBI Taxonomy" id="54571"/>
    <lineage>
        <taxon>Bacteria</taxon>
        <taxon>Bacillati</taxon>
        <taxon>Actinomycetota</taxon>
        <taxon>Actinomycetes</taxon>
        <taxon>Kitasatosporales</taxon>
        <taxon>Streptomycetaceae</taxon>
        <taxon>Streptomyces</taxon>
    </lineage>
</organism>
<evidence type="ECO:0000256" key="1">
    <source>
        <dbReference type="ARBA" id="ARBA00006484"/>
    </source>
</evidence>
<dbReference type="InterPro" id="IPR002347">
    <property type="entry name" value="SDR_fam"/>
</dbReference>
<dbReference type="AlphaFoldDB" id="A0A5P2BYA1"/>
<sequence>MPKYAGRKAVVLGGATGLGLVISKRLVEGGADVLVTGGPGADLGAAAAEVGSCAHVVRCDPADPAAVEALAPVVEARLGRVDLLVVLTSAGCGDPAFNSVAPADRCRPTRTP</sequence>
<dbReference type="EMBL" id="CP029192">
    <property type="protein sequence ID" value="QES35203.1"/>
    <property type="molecule type" value="Genomic_DNA"/>
</dbReference>